<reference evidence="1" key="1">
    <citation type="submission" date="2023-11" db="EMBL/GenBank/DDBJ databases">
        <authorList>
            <person name="Poullet M."/>
        </authorList>
    </citation>
    <scope>NUCLEOTIDE SEQUENCE</scope>
    <source>
        <strain evidence="1">E1834</strain>
    </source>
</reference>
<keyword evidence="2" id="KW-1185">Reference proteome</keyword>
<gene>
    <name evidence="1" type="ORF">MENTE1834_LOCUS24679</name>
</gene>
<protein>
    <submittedName>
        <fullName evidence="1">Uncharacterized protein</fullName>
    </submittedName>
</protein>
<proteinExistence type="predicted"/>
<evidence type="ECO:0000313" key="2">
    <source>
        <dbReference type="Proteomes" id="UP001497535"/>
    </source>
</evidence>
<evidence type="ECO:0000313" key="1">
    <source>
        <dbReference type="EMBL" id="CAK5077735.1"/>
    </source>
</evidence>
<organism evidence="1 2">
    <name type="scientific">Meloidogyne enterolobii</name>
    <name type="common">Root-knot nematode worm</name>
    <name type="synonym">Meloidogyne mayaguensis</name>
    <dbReference type="NCBI Taxonomy" id="390850"/>
    <lineage>
        <taxon>Eukaryota</taxon>
        <taxon>Metazoa</taxon>
        <taxon>Ecdysozoa</taxon>
        <taxon>Nematoda</taxon>
        <taxon>Chromadorea</taxon>
        <taxon>Rhabditida</taxon>
        <taxon>Tylenchina</taxon>
        <taxon>Tylenchomorpha</taxon>
        <taxon>Tylenchoidea</taxon>
        <taxon>Meloidogynidae</taxon>
        <taxon>Meloidogyninae</taxon>
        <taxon>Meloidogyne</taxon>
    </lineage>
</organism>
<comment type="caution">
    <text evidence="1">The sequence shown here is derived from an EMBL/GenBank/DDBJ whole genome shotgun (WGS) entry which is preliminary data.</text>
</comment>
<sequence>MDLLNSIEESKLALNLFLENRFDLAEKKLAKFVDCSIYHSLGNGLLLMIRALMSFERNDIDKAIEAIDRGLCLIQKFRGKQCRTM</sequence>
<dbReference type="EMBL" id="CAVMJV010000033">
    <property type="protein sequence ID" value="CAK5077735.1"/>
    <property type="molecule type" value="Genomic_DNA"/>
</dbReference>
<dbReference type="Proteomes" id="UP001497535">
    <property type="component" value="Unassembled WGS sequence"/>
</dbReference>
<name>A0ACB0ZFN1_MELEN</name>
<accession>A0ACB0ZFN1</accession>